<evidence type="ECO:0000313" key="16">
    <source>
        <dbReference type="EMBL" id="XAJ80966.1"/>
    </source>
</evidence>
<evidence type="ECO:0000256" key="3">
    <source>
        <dbReference type="ARBA" id="ARBA00011152"/>
    </source>
</evidence>
<evidence type="ECO:0000256" key="8">
    <source>
        <dbReference type="ARBA" id="ARBA00023102"/>
    </source>
</evidence>
<evidence type="ECO:0000256" key="5">
    <source>
        <dbReference type="ARBA" id="ARBA00022605"/>
    </source>
</evidence>
<keyword evidence="5 13" id="KW-0028">Amino-acid biosynthesis</keyword>
<reference evidence="16" key="1">
    <citation type="submission" date="2024-06" db="EMBL/GenBank/DDBJ databases">
        <title>Unveiling Genomic Reduction in Obligate Endosymbionts Buchnera of Aphids: Insights from Phylogenomic Comparative Analysis with Novel Genome Data and Co-obligate Endosymbionts.</title>
        <authorList>
            <person name="Lu C."/>
            <person name="Zou T."/>
            <person name="Liu Q."/>
            <person name="Huang X."/>
        </authorList>
    </citation>
    <scope>NUCLEOTIDE SEQUENCE</scope>
    <source>
        <strain evidence="16">Aphau13</strain>
    </source>
</reference>
<dbReference type="PANTHER" id="PTHR42701">
    <property type="entry name" value="IMIDAZOLE GLYCEROL PHOSPHATE SYNTHASE SUBUNIT HISH"/>
    <property type="match status" value="1"/>
</dbReference>
<keyword evidence="6 13" id="KW-0378">Hydrolase</keyword>
<keyword evidence="4 13" id="KW-0963">Cytoplasm</keyword>
<evidence type="ECO:0000256" key="13">
    <source>
        <dbReference type="HAMAP-Rule" id="MF_00278"/>
    </source>
</evidence>
<evidence type="ECO:0000256" key="1">
    <source>
        <dbReference type="ARBA" id="ARBA00004496"/>
    </source>
</evidence>
<dbReference type="EMBL" id="CP135018">
    <property type="protein sequence ID" value="XAJ80966.1"/>
    <property type="molecule type" value="Genomic_DNA"/>
</dbReference>
<evidence type="ECO:0000256" key="12">
    <source>
        <dbReference type="ARBA" id="ARBA00049534"/>
    </source>
</evidence>
<dbReference type="PIRSF" id="PIRSF000495">
    <property type="entry name" value="Amidotransf_hisH"/>
    <property type="match status" value="1"/>
</dbReference>
<dbReference type="PANTHER" id="PTHR42701:SF1">
    <property type="entry name" value="IMIDAZOLE GLYCEROL PHOSPHATE SYNTHASE SUBUNIT HISH"/>
    <property type="match status" value="1"/>
</dbReference>
<comment type="subcellular location">
    <subcellularLocation>
        <location evidence="1 13">Cytoplasm</location>
    </subcellularLocation>
</comment>
<feature type="domain" description="Glutamine amidotransferase" evidence="15">
    <location>
        <begin position="16"/>
        <end position="196"/>
    </location>
</feature>
<comment type="catalytic activity">
    <reaction evidence="11 13">
        <text>5-[(5-phospho-1-deoxy-D-ribulos-1-ylimino)methylamino]-1-(5-phospho-beta-D-ribosyl)imidazole-4-carboxamide + L-glutamine = D-erythro-1-(imidazol-4-yl)glycerol 3-phosphate + 5-amino-1-(5-phospho-beta-D-ribosyl)imidazole-4-carboxamide + L-glutamate + H(+)</text>
        <dbReference type="Rhea" id="RHEA:24793"/>
        <dbReference type="ChEBI" id="CHEBI:15378"/>
        <dbReference type="ChEBI" id="CHEBI:29985"/>
        <dbReference type="ChEBI" id="CHEBI:58278"/>
        <dbReference type="ChEBI" id="CHEBI:58359"/>
        <dbReference type="ChEBI" id="CHEBI:58475"/>
        <dbReference type="ChEBI" id="CHEBI:58525"/>
        <dbReference type="EC" id="4.3.2.10"/>
    </reaction>
</comment>
<dbReference type="GO" id="GO:0005737">
    <property type="term" value="C:cytoplasm"/>
    <property type="evidence" value="ECO:0007669"/>
    <property type="project" value="UniProtKB-SubCell"/>
</dbReference>
<dbReference type="GO" id="GO:0016829">
    <property type="term" value="F:lyase activity"/>
    <property type="evidence" value="ECO:0007669"/>
    <property type="project" value="UniProtKB-KW"/>
</dbReference>
<proteinExistence type="inferred from homology"/>
<name>A0AAU6W5L6_9GAMM</name>
<dbReference type="InterPro" id="IPR017926">
    <property type="entry name" value="GATASE"/>
</dbReference>
<gene>
    <name evidence="13 16" type="primary">hisH</name>
    <name evidence="16" type="ORF">RJT31_00525</name>
</gene>
<evidence type="ECO:0000256" key="11">
    <source>
        <dbReference type="ARBA" id="ARBA00047838"/>
    </source>
</evidence>
<dbReference type="RefSeq" id="WP_343154343.1">
    <property type="nucleotide sequence ID" value="NZ_CP135018.1"/>
</dbReference>
<dbReference type="EC" id="3.5.1.2" evidence="13"/>
<evidence type="ECO:0000256" key="6">
    <source>
        <dbReference type="ARBA" id="ARBA00022801"/>
    </source>
</evidence>
<accession>A0AAU6W5L6</accession>
<keyword evidence="8 13" id="KW-0368">Histidine biosynthesis</keyword>
<comment type="catalytic activity">
    <reaction evidence="12 13">
        <text>L-glutamine + H2O = L-glutamate + NH4(+)</text>
        <dbReference type="Rhea" id="RHEA:15889"/>
        <dbReference type="ChEBI" id="CHEBI:15377"/>
        <dbReference type="ChEBI" id="CHEBI:28938"/>
        <dbReference type="ChEBI" id="CHEBI:29985"/>
        <dbReference type="ChEBI" id="CHEBI:58359"/>
        <dbReference type="EC" id="3.5.1.2"/>
    </reaction>
</comment>
<dbReference type="FunFam" id="3.40.50.880:FF:000009">
    <property type="entry name" value="Imidazole glycerol phosphate synthase subunit HisH"/>
    <property type="match status" value="1"/>
</dbReference>
<evidence type="ECO:0000259" key="15">
    <source>
        <dbReference type="Pfam" id="PF00117"/>
    </source>
</evidence>
<dbReference type="EC" id="4.3.2.10" evidence="13"/>
<feature type="active site" description="Nucleophile" evidence="13 14">
    <location>
        <position position="77"/>
    </location>
</feature>
<comment type="pathway">
    <text evidence="2 13">Amino-acid biosynthesis; L-histidine biosynthesis; L-histidine from 5-phospho-alpha-D-ribose 1-diphosphate: step 5/9.</text>
</comment>
<feature type="active site" evidence="13 14">
    <location>
        <position position="180"/>
    </location>
</feature>
<evidence type="ECO:0000256" key="14">
    <source>
        <dbReference type="PIRSR" id="PIRSR000495-1"/>
    </source>
</evidence>
<sequence length="198" mass="22075">MTIVILNTGCANLTSIKIAVQKLGYIPKITSNSNLLKKSRKIIIPGVGTASTAMNILHQKNLVNIIKNIKQPVLGICLGMQIFCEFSEECNGIKTIGVLNDCSTILLKNLNLSVPHIGWNYINFNNKSHPLFKQIQNNSRFYFVHSYIVPINKYTLATSNYGVSFSSVIQKNNFFGVQFHPEKSGNIGAQLLKNFLEI</sequence>
<evidence type="ECO:0000256" key="9">
    <source>
        <dbReference type="ARBA" id="ARBA00023239"/>
    </source>
</evidence>
<evidence type="ECO:0000256" key="7">
    <source>
        <dbReference type="ARBA" id="ARBA00022962"/>
    </source>
</evidence>
<dbReference type="PROSITE" id="PS51273">
    <property type="entry name" value="GATASE_TYPE_1"/>
    <property type="match status" value="1"/>
</dbReference>
<dbReference type="Gene3D" id="3.40.50.880">
    <property type="match status" value="1"/>
</dbReference>
<dbReference type="InterPro" id="IPR029062">
    <property type="entry name" value="Class_I_gatase-like"/>
</dbReference>
<evidence type="ECO:0000256" key="10">
    <source>
        <dbReference type="ARBA" id="ARBA00025299"/>
    </source>
</evidence>
<dbReference type="GO" id="GO:0000105">
    <property type="term" value="P:L-histidine biosynthetic process"/>
    <property type="evidence" value="ECO:0007669"/>
    <property type="project" value="UniProtKB-UniRule"/>
</dbReference>
<dbReference type="PRINTS" id="PR00097">
    <property type="entry name" value="ANTSNTHASEII"/>
</dbReference>
<organism evidence="16">
    <name type="scientific">Buchnera aphidicola</name>
    <name type="common">Aphis aurantii</name>
    <dbReference type="NCBI Taxonomy" id="1470492"/>
    <lineage>
        <taxon>Bacteria</taxon>
        <taxon>Pseudomonadati</taxon>
        <taxon>Pseudomonadota</taxon>
        <taxon>Gammaproteobacteria</taxon>
        <taxon>Enterobacterales</taxon>
        <taxon>Erwiniaceae</taxon>
        <taxon>Buchnera</taxon>
    </lineage>
</organism>
<evidence type="ECO:0000256" key="2">
    <source>
        <dbReference type="ARBA" id="ARBA00005091"/>
    </source>
</evidence>
<comment type="function">
    <text evidence="10 13">IGPS catalyzes the conversion of PRFAR and glutamine to IGP, AICAR and glutamate. The HisH subunit catalyzes the hydrolysis of glutamine to glutamate and ammonia as part of the synthesis of IGP and AICAR. The resulting ammonia molecule is channeled to the active site of HisF.</text>
</comment>
<keyword evidence="9 13" id="KW-0456">Lyase</keyword>
<protein>
    <recommendedName>
        <fullName evidence="13">Imidazole glycerol phosphate synthase subunit HisH</fullName>
        <ecNumber evidence="13">4.3.2.10</ecNumber>
    </recommendedName>
    <alternativeName>
        <fullName evidence="13">IGP synthase glutaminase subunit</fullName>
        <ecNumber evidence="13">3.5.1.2</ecNumber>
    </alternativeName>
    <alternativeName>
        <fullName evidence="13">IGP synthase subunit HisH</fullName>
    </alternativeName>
    <alternativeName>
        <fullName evidence="13">ImGP synthase subunit HisH</fullName>
        <shortName evidence="13">IGPS subunit HisH</shortName>
    </alternativeName>
</protein>
<keyword evidence="7 13" id="KW-0315">Glutamine amidotransferase</keyword>
<dbReference type="GO" id="GO:0000107">
    <property type="term" value="F:imidazoleglycerol-phosphate synthase activity"/>
    <property type="evidence" value="ECO:0007669"/>
    <property type="project" value="UniProtKB-UniRule"/>
</dbReference>
<dbReference type="Pfam" id="PF00117">
    <property type="entry name" value="GATase"/>
    <property type="match status" value="1"/>
</dbReference>
<dbReference type="GO" id="GO:0004359">
    <property type="term" value="F:glutaminase activity"/>
    <property type="evidence" value="ECO:0007669"/>
    <property type="project" value="UniProtKB-EC"/>
</dbReference>
<dbReference type="CDD" id="cd01748">
    <property type="entry name" value="GATase1_IGP_Synthase"/>
    <property type="match status" value="1"/>
</dbReference>
<feature type="active site" evidence="13 14">
    <location>
        <position position="182"/>
    </location>
</feature>
<dbReference type="InterPro" id="IPR010139">
    <property type="entry name" value="Imidazole-glycPsynth_HisH"/>
</dbReference>
<dbReference type="AlphaFoldDB" id="A0AAU6W5L6"/>
<dbReference type="NCBIfam" id="TIGR01855">
    <property type="entry name" value="IMP_synth_hisH"/>
    <property type="match status" value="1"/>
</dbReference>
<comment type="subunit">
    <text evidence="3 13">Heterodimer of HisH and HisF.</text>
</comment>
<dbReference type="SUPFAM" id="SSF52317">
    <property type="entry name" value="Class I glutamine amidotransferase-like"/>
    <property type="match status" value="1"/>
</dbReference>
<evidence type="ECO:0000256" key="4">
    <source>
        <dbReference type="ARBA" id="ARBA00022490"/>
    </source>
</evidence>
<dbReference type="HAMAP" id="MF_00278">
    <property type="entry name" value="HisH"/>
    <property type="match status" value="1"/>
</dbReference>